<dbReference type="eggNOG" id="COG1429">
    <property type="taxonomic scope" value="Bacteria"/>
</dbReference>
<accession>A1AQS0</accession>
<evidence type="ECO:0000256" key="1">
    <source>
        <dbReference type="SAM" id="MobiDB-lite"/>
    </source>
</evidence>
<reference evidence="3 4" key="1">
    <citation type="submission" date="2006-10" db="EMBL/GenBank/DDBJ databases">
        <title>Complete sequence of chromosome of Pelobacter propionicus DSM 2379.</title>
        <authorList>
            <consortium name="US DOE Joint Genome Institute"/>
            <person name="Copeland A."/>
            <person name="Lucas S."/>
            <person name="Lapidus A."/>
            <person name="Barry K."/>
            <person name="Detter J.C."/>
            <person name="Glavina del Rio T."/>
            <person name="Hammon N."/>
            <person name="Israni S."/>
            <person name="Dalin E."/>
            <person name="Tice H."/>
            <person name="Pitluck S."/>
            <person name="Saunders E."/>
            <person name="Brettin T."/>
            <person name="Bruce D."/>
            <person name="Han C."/>
            <person name="Tapia R."/>
            <person name="Schmutz J."/>
            <person name="Larimer F."/>
            <person name="Land M."/>
            <person name="Hauser L."/>
            <person name="Kyrpides N."/>
            <person name="Kim E."/>
            <person name="Lovley D."/>
            <person name="Richardson P."/>
        </authorList>
    </citation>
    <scope>NUCLEOTIDE SEQUENCE [LARGE SCALE GENOMIC DNA]</scope>
    <source>
        <strain evidence="4">DSM 2379 / NBRC 103807 / OttBd1</strain>
    </source>
</reference>
<keyword evidence="4" id="KW-1185">Reference proteome</keyword>
<evidence type="ECO:0000313" key="4">
    <source>
        <dbReference type="Proteomes" id="UP000006732"/>
    </source>
</evidence>
<dbReference type="NCBIfam" id="NF004646">
    <property type="entry name" value="PRK05989.2-4"/>
    <property type="match status" value="1"/>
</dbReference>
<dbReference type="HOGENOM" id="CLU_002017_1_0_7"/>
<dbReference type="Proteomes" id="UP000006732">
    <property type="component" value="Chromosome"/>
</dbReference>
<dbReference type="EC" id="6.6.1.2" evidence="3"/>
<name>A1AQS0_PELPD</name>
<sequence length="1297" mass="144105">MKLFTIMWSNYIPPLKQACADNGVVLSAWSTKQLNQHPELLDDLRQAMDKADCILLYRTSDPVWDELEDDIRQAGEQRPVVVVGSDPALWGLSTVGLEVAAQAYNYILYNGDENLANLLNYLRHAVLGEEVTCAGPKAVPWEGIHHPALEGVFSSTTDYLTVYRKTRTTPVTGWVGLLYSRSNWVNRNLEVEKALIAELEERGLGVIPVFFYSIKDACMGNLSGAECIETYFLNGGMALVQGIVKLTSFFLASHGGGVRESDAPPGVELMKRLNIPLFSPLISYYKNEEQWLADPEGLGTQVGWSMAMPEFEGVIEQMVVGASSGTDNPEEERNLPLTDRMERFASRVASWLALGSKPVAQRKVAFILHNNPCVSVEASVGGGAHLDTLESVALIMGRMREAGYAITPPKSGKELIDTIMERKAVSEFRWTTVEEIVTKGGTLDLLDQERYLPWFRELPPHTQERMAEAWGNPPGQEKDGVPAAMVHEGKILITGVRYGNAVVCAQPKRGCAGPTCDGQVCKILHDPDIPPPHQYVATYKWLAREFGVDVIIHVGTHGNLEFLPGKATGLSSGCFPDIGIDSMPHLYIYNADNPPEGTIAKRRSLATLVNHLQTVMAPGELYGDLEAIERLLEDYRRFRTVEPAKAHTVSHMLAEKVKGLQLIEGEITHNTVEQKVDEIHNALATLRGTRIPTGMHIFGRLPEAERLSEFVYAIVRYENTPDSLRGLTARALERREGEEDDLYRERVDVAARRICKGYLEEGISLAEGLGHLRRGGPMWPPCPATPTDSRHMENSDREHGTADVGNHMGLPLRETVAKVQAFIDSVRDNVLASDEIGALFNGFNAGSIEPGPSGLMTRGRPDILPTGRNSYSLDPHKLPSPLAWETGKQLAEKSLDKYLEEEGTFPENIAFHWQATDIMWTDGEGMAQMLHLLGTCPVWQPNGRVRSFTIIPLEELGRPRIDITVRVSGITRDNFPSCIDLLDEAVQAVSALDEPAEMNFVRKHTLERLGSEPEENDEALRTATYRIFASQPGTYQAGTQLAVYASAWETEKDLSDVFLYWNGYAYGKGTFGAVAHDSLKQSLKTVSLTFNKTASDEYDLTGCCCYFGTHGGMINAARVISGNEIKNYYGDTREQGQVRVRTLEEEMRRVARGKILNPAWIQGMKEHGYKGAGEISKRVGRLYGWQATAKAVDDAVFDDVARTFMMDEQNREFFEQENPWALEEIGRRLLEAAQRGLWNPADDVKEELRDIYLEIEGWMEERMGDVRGEFQGGSIDIITASDVEGWKTRMAAVGIGP</sequence>
<feature type="compositionally biased region" description="Basic and acidic residues" evidence="1">
    <location>
        <begin position="788"/>
        <end position="801"/>
    </location>
</feature>
<dbReference type="RefSeq" id="WP_011735956.1">
    <property type="nucleotide sequence ID" value="NC_008609.1"/>
</dbReference>
<dbReference type="OrthoDB" id="9757976at2"/>
<feature type="domain" description="CobN/magnesium chelatase" evidence="2">
    <location>
        <begin position="104"/>
        <end position="1243"/>
    </location>
</feature>
<feature type="region of interest" description="Disordered" evidence="1">
    <location>
        <begin position="786"/>
        <end position="807"/>
    </location>
</feature>
<dbReference type="KEGG" id="ppd:Ppro_2082"/>
<gene>
    <name evidence="3" type="ordered locus">Ppro_2082</name>
</gene>
<dbReference type="GO" id="GO:0051116">
    <property type="term" value="F:cobaltochelatase activity"/>
    <property type="evidence" value="ECO:0007669"/>
    <property type="project" value="UniProtKB-EC"/>
</dbReference>
<dbReference type="PANTHER" id="PTHR44119">
    <property type="entry name" value="MAGNESIUM-CHELATASE SUBUNIT CHLH, CHLOROPLASTIC"/>
    <property type="match status" value="1"/>
</dbReference>
<dbReference type="EMBL" id="CP000482">
    <property type="protein sequence ID" value="ABK99690.1"/>
    <property type="molecule type" value="Genomic_DNA"/>
</dbReference>
<dbReference type="InterPro" id="IPR003672">
    <property type="entry name" value="CobN/Mg_chltase"/>
</dbReference>
<evidence type="ECO:0000313" key="3">
    <source>
        <dbReference type="EMBL" id="ABK99690.1"/>
    </source>
</evidence>
<evidence type="ECO:0000259" key="2">
    <source>
        <dbReference type="Pfam" id="PF02514"/>
    </source>
</evidence>
<dbReference type="CDD" id="cd10150">
    <property type="entry name" value="CobN_like"/>
    <property type="match status" value="1"/>
</dbReference>
<keyword evidence="3" id="KW-0436">Ligase</keyword>
<dbReference type="Pfam" id="PF02514">
    <property type="entry name" value="CobN-Mg_chel"/>
    <property type="match status" value="1"/>
</dbReference>
<protein>
    <submittedName>
        <fullName evidence="3">Cobaltochelatase CobN subunit</fullName>
        <ecNumber evidence="3">6.6.1.2</ecNumber>
    </submittedName>
</protein>
<dbReference type="STRING" id="338966.Ppro_2082"/>
<dbReference type="PANTHER" id="PTHR44119:SF7">
    <property type="entry name" value="MAGNESIUM CHELATASE SUBUNIT"/>
    <property type="match status" value="1"/>
</dbReference>
<organism evidence="3 4">
    <name type="scientific">Pelobacter propionicus (strain DSM 2379 / NBRC 103807 / OttBd1)</name>
    <dbReference type="NCBI Taxonomy" id="338966"/>
    <lineage>
        <taxon>Bacteria</taxon>
        <taxon>Pseudomonadati</taxon>
        <taxon>Thermodesulfobacteriota</taxon>
        <taxon>Desulfuromonadia</taxon>
        <taxon>Desulfuromonadales</taxon>
        <taxon>Desulfuromonadaceae</taxon>
        <taxon>Pelobacter</taxon>
    </lineage>
</organism>
<proteinExistence type="predicted"/>